<keyword evidence="2" id="KW-1185">Reference proteome</keyword>
<evidence type="ECO:0000313" key="1">
    <source>
        <dbReference type="EMBL" id="KAK3853708.1"/>
    </source>
</evidence>
<dbReference type="EMBL" id="JAWQEG010006858">
    <property type="protein sequence ID" value="KAK3853708.1"/>
    <property type="molecule type" value="Genomic_DNA"/>
</dbReference>
<accession>A0AAE1EJ73</accession>
<comment type="caution">
    <text evidence="1">The sequence shown here is derived from an EMBL/GenBank/DDBJ whole genome shotgun (WGS) entry which is preliminary data.</text>
</comment>
<reference evidence="1" key="1">
    <citation type="submission" date="2023-10" db="EMBL/GenBank/DDBJ databases">
        <title>Genome assemblies of two species of porcelain crab, Petrolisthes cinctipes and Petrolisthes manimaculis (Anomura: Porcellanidae).</title>
        <authorList>
            <person name="Angst P."/>
        </authorList>
    </citation>
    <scope>NUCLEOTIDE SEQUENCE</scope>
    <source>
        <strain evidence="1">PB745_01</strain>
        <tissue evidence="1">Gill</tissue>
    </source>
</reference>
<organism evidence="1 2">
    <name type="scientific">Petrolisthes cinctipes</name>
    <name type="common">Flat porcelain crab</name>
    <dbReference type="NCBI Taxonomy" id="88211"/>
    <lineage>
        <taxon>Eukaryota</taxon>
        <taxon>Metazoa</taxon>
        <taxon>Ecdysozoa</taxon>
        <taxon>Arthropoda</taxon>
        <taxon>Crustacea</taxon>
        <taxon>Multicrustacea</taxon>
        <taxon>Malacostraca</taxon>
        <taxon>Eumalacostraca</taxon>
        <taxon>Eucarida</taxon>
        <taxon>Decapoda</taxon>
        <taxon>Pleocyemata</taxon>
        <taxon>Anomura</taxon>
        <taxon>Galatheoidea</taxon>
        <taxon>Porcellanidae</taxon>
        <taxon>Petrolisthes</taxon>
    </lineage>
</organism>
<dbReference type="Proteomes" id="UP001286313">
    <property type="component" value="Unassembled WGS sequence"/>
</dbReference>
<dbReference type="AlphaFoldDB" id="A0AAE1EJ73"/>
<name>A0AAE1EJ73_PETCI</name>
<evidence type="ECO:0000313" key="2">
    <source>
        <dbReference type="Proteomes" id="UP001286313"/>
    </source>
</evidence>
<proteinExistence type="predicted"/>
<gene>
    <name evidence="1" type="ORF">Pcinc_039762</name>
</gene>
<protein>
    <submittedName>
        <fullName evidence="1">Uncharacterized protein</fullName>
    </submittedName>
</protein>
<sequence length="108" mass="12089">MADIALPAYISSMDVTHKLVCQINRRENGDTPSSNCQPWKILRTSSTLITTSLTQHHLYEEDLPPDLMISCHVPTRSDRAPPAGLRIPHTVVPGYPPYLWSAWGLLLL</sequence>